<feature type="coiled-coil region" evidence="8">
    <location>
        <begin position="436"/>
        <end position="463"/>
    </location>
</feature>
<dbReference type="CDD" id="cd00187">
    <property type="entry name" value="TOP4c"/>
    <property type="match status" value="1"/>
</dbReference>
<dbReference type="FunFam" id="3.90.199.10:FF:000001">
    <property type="entry name" value="DNA gyrase subunit A"/>
    <property type="match status" value="1"/>
</dbReference>
<proteinExistence type="inferred from homology"/>
<dbReference type="GO" id="GO:0006265">
    <property type="term" value="P:DNA topological change"/>
    <property type="evidence" value="ECO:0007669"/>
    <property type="project" value="UniProtKB-UniRule"/>
</dbReference>
<dbReference type="GO" id="GO:0005737">
    <property type="term" value="C:cytoplasm"/>
    <property type="evidence" value="ECO:0007669"/>
    <property type="project" value="TreeGrafter"/>
</dbReference>
<organism evidence="10 11">
    <name type="scientific">Candidatus Limadaptatus stercoripullorum</name>
    <dbReference type="NCBI Taxonomy" id="2840846"/>
    <lineage>
        <taxon>Bacteria</taxon>
        <taxon>Bacillati</taxon>
        <taxon>Bacillota</taxon>
        <taxon>Clostridia</taxon>
        <taxon>Eubacteriales</taxon>
        <taxon>Candidatus Limadaptatus</taxon>
    </lineage>
</organism>
<dbReference type="Gene3D" id="2.120.10.90">
    <property type="entry name" value="DNA gyrase/topoisomerase IV, subunit A, C-terminal"/>
    <property type="match status" value="1"/>
</dbReference>
<dbReference type="Gene3D" id="1.10.268.10">
    <property type="entry name" value="Topoisomerase, domain 3"/>
    <property type="match status" value="1"/>
</dbReference>
<evidence type="ECO:0000256" key="7">
    <source>
        <dbReference type="PROSITE-ProRule" id="PRU01384"/>
    </source>
</evidence>
<name>A0A9D1SX29_9FIRM</name>
<evidence type="ECO:0000313" key="10">
    <source>
        <dbReference type="EMBL" id="HIU99396.1"/>
    </source>
</evidence>
<comment type="similarity">
    <text evidence="2">Belongs to the type II topoisomerase GyrA/ParC subunit family.</text>
</comment>
<keyword evidence="6 7" id="KW-0413">Isomerase</keyword>
<dbReference type="Pfam" id="PF00521">
    <property type="entry name" value="DNA_topoisoIV"/>
    <property type="match status" value="1"/>
</dbReference>
<dbReference type="FunFam" id="1.10.268.10:FF:000001">
    <property type="entry name" value="DNA gyrase subunit A"/>
    <property type="match status" value="1"/>
</dbReference>
<dbReference type="GO" id="GO:0009330">
    <property type="term" value="C:DNA topoisomerase type II (double strand cut, ATP-hydrolyzing) complex"/>
    <property type="evidence" value="ECO:0007669"/>
    <property type="project" value="TreeGrafter"/>
</dbReference>
<evidence type="ECO:0000256" key="2">
    <source>
        <dbReference type="ARBA" id="ARBA00008263"/>
    </source>
</evidence>
<dbReference type="GO" id="GO:0003677">
    <property type="term" value="F:DNA binding"/>
    <property type="evidence" value="ECO:0007669"/>
    <property type="project" value="UniProtKB-UniRule"/>
</dbReference>
<dbReference type="InterPro" id="IPR013760">
    <property type="entry name" value="Topo_IIA-like_dom_sf"/>
</dbReference>
<dbReference type="Gene3D" id="3.90.199.10">
    <property type="entry name" value="Topoisomerase II, domain 5"/>
    <property type="match status" value="1"/>
</dbReference>
<dbReference type="InterPro" id="IPR050220">
    <property type="entry name" value="Type_II_DNA_Topoisomerases"/>
</dbReference>
<feature type="active site" description="O-(5'-phospho-DNA)-tyrosine intermediate" evidence="7">
    <location>
        <position position="128"/>
    </location>
</feature>
<dbReference type="SUPFAM" id="SSF101904">
    <property type="entry name" value="GyrA/ParC C-terminal domain-like"/>
    <property type="match status" value="1"/>
</dbReference>
<comment type="caution">
    <text evidence="10">The sequence shown here is derived from an EMBL/GenBank/DDBJ whole genome shotgun (WGS) entry which is preliminary data.</text>
</comment>
<evidence type="ECO:0000256" key="6">
    <source>
        <dbReference type="ARBA" id="ARBA00023235"/>
    </source>
</evidence>
<evidence type="ECO:0000259" key="9">
    <source>
        <dbReference type="PROSITE" id="PS52040"/>
    </source>
</evidence>
<dbReference type="SUPFAM" id="SSF56719">
    <property type="entry name" value="Type II DNA topoisomerase"/>
    <property type="match status" value="1"/>
</dbReference>
<reference evidence="10" key="1">
    <citation type="submission" date="2020-10" db="EMBL/GenBank/DDBJ databases">
        <authorList>
            <person name="Gilroy R."/>
        </authorList>
    </citation>
    <scope>NUCLEOTIDE SEQUENCE</scope>
    <source>
        <strain evidence="10">10406</strain>
    </source>
</reference>
<accession>A0A9D1SX29</accession>
<dbReference type="NCBIfam" id="NF004044">
    <property type="entry name" value="PRK05561.1"/>
    <property type="match status" value="1"/>
</dbReference>
<comment type="catalytic activity">
    <reaction evidence="1 7">
        <text>ATP-dependent breakage, passage and rejoining of double-stranded DNA.</text>
        <dbReference type="EC" id="5.6.2.2"/>
    </reaction>
</comment>
<dbReference type="GO" id="GO:0005524">
    <property type="term" value="F:ATP binding"/>
    <property type="evidence" value="ECO:0007669"/>
    <property type="project" value="InterPro"/>
</dbReference>
<dbReference type="InterPro" id="IPR035516">
    <property type="entry name" value="Gyrase/topoIV_suA_C"/>
</dbReference>
<protein>
    <recommendedName>
        <fullName evidence="3">DNA topoisomerase (ATP-hydrolyzing)</fullName>
        <ecNumber evidence="3">5.6.2.2</ecNumber>
    </recommendedName>
</protein>
<gene>
    <name evidence="10" type="ORF">IAC73_06105</name>
</gene>
<dbReference type="SMART" id="SM00434">
    <property type="entry name" value="TOP4c"/>
    <property type="match status" value="1"/>
</dbReference>
<dbReference type="Pfam" id="PF03989">
    <property type="entry name" value="DNA_gyraseA_C"/>
    <property type="match status" value="3"/>
</dbReference>
<dbReference type="InterPro" id="IPR013757">
    <property type="entry name" value="Topo_IIA_A_a_sf"/>
</dbReference>
<dbReference type="PROSITE" id="PS52040">
    <property type="entry name" value="TOPO_IIA"/>
    <property type="match status" value="1"/>
</dbReference>
<reference evidence="10" key="2">
    <citation type="journal article" date="2021" name="PeerJ">
        <title>Extensive microbial diversity within the chicken gut microbiome revealed by metagenomics and culture.</title>
        <authorList>
            <person name="Gilroy R."/>
            <person name="Ravi A."/>
            <person name="Getino M."/>
            <person name="Pursley I."/>
            <person name="Horton D.L."/>
            <person name="Alikhan N.F."/>
            <person name="Baker D."/>
            <person name="Gharbi K."/>
            <person name="Hall N."/>
            <person name="Watson M."/>
            <person name="Adriaenssens E.M."/>
            <person name="Foster-Nyarko E."/>
            <person name="Jarju S."/>
            <person name="Secka A."/>
            <person name="Antonio M."/>
            <person name="Oren A."/>
            <person name="Chaudhuri R.R."/>
            <person name="La Ragione R."/>
            <person name="Hildebrand F."/>
            <person name="Pallen M.J."/>
        </authorList>
    </citation>
    <scope>NUCLEOTIDE SEQUENCE</scope>
    <source>
        <strain evidence="10">10406</strain>
    </source>
</reference>
<dbReference type="Gene3D" id="3.30.1360.40">
    <property type="match status" value="1"/>
</dbReference>
<evidence type="ECO:0000256" key="4">
    <source>
        <dbReference type="ARBA" id="ARBA00023029"/>
    </source>
</evidence>
<evidence type="ECO:0000313" key="11">
    <source>
        <dbReference type="Proteomes" id="UP000886857"/>
    </source>
</evidence>
<dbReference type="PANTHER" id="PTHR43493:SF9">
    <property type="entry name" value="DNA TOPOISOMERASE 4 SUBUNIT A"/>
    <property type="match status" value="1"/>
</dbReference>
<dbReference type="EC" id="5.6.2.2" evidence="3"/>
<evidence type="ECO:0000256" key="1">
    <source>
        <dbReference type="ARBA" id="ARBA00000185"/>
    </source>
</evidence>
<dbReference type="EMBL" id="DVOE01000091">
    <property type="protein sequence ID" value="HIU99396.1"/>
    <property type="molecule type" value="Genomic_DNA"/>
</dbReference>
<keyword evidence="4 7" id="KW-0799">Topoisomerase</keyword>
<evidence type="ECO:0000256" key="5">
    <source>
        <dbReference type="ARBA" id="ARBA00023125"/>
    </source>
</evidence>
<dbReference type="PANTHER" id="PTHR43493">
    <property type="entry name" value="DNA GYRASE/TOPOISOMERASE SUBUNIT A"/>
    <property type="match status" value="1"/>
</dbReference>
<dbReference type="InterPro" id="IPR002205">
    <property type="entry name" value="Topo_IIA_dom_A"/>
</dbReference>
<feature type="domain" description="Topo IIA-type catalytic" evidence="9">
    <location>
        <begin position="40"/>
        <end position="509"/>
    </location>
</feature>
<keyword evidence="5 7" id="KW-0238">DNA-binding</keyword>
<sequence length="806" mass="88354">MAKKSTLPVRESVVYDVVFEEVMHGSMLPYSENVILDRALPRVEDGLKPVQRRILYAMHEMGLTPDKPYKKSARIVGDCLGKYHPHGDSSVYGAMVRMAQPFSMRMKLVDGHGNFGSADGDPPAAMRYTEARMSPLALELLRDLDKDTVTWSPNFDDSLEEPNMLPGRFPNLLVNGASGIAVGLATNIPPHNMDEAIDAVVAVIDKPDITTAELMKIIPGPDFPTGGFIIPVDSLESIYETGKGRIKLRARLHVEDDGGKKNIVITEMPYQVSKTDVLKKIADLREENKELLGGISEIVDESDKTGMRAVIKLKRDTDASKIVAFLFKKTALELGYSINMVAIAGGKPEQMGLKDILEYYIAYQREVIVRRTRFDLDAARQRAEIVRGLLIAIRNIDEVIRIIRASESTPKAKLALRERFDLSDDQAQAIVDMRLKALTHLEIGKLEEELADLEKKIALYTAILGSKRRQYSVVREEILDIKKRMHAERASVILGADEGGKVELPTEDEAIAYRDGVMVVSDKGAVRFMSQKNYAALVADADKWGEEIPASAVPVNNKGWIIAFTDRGNAAKLDIGSAQEKRWKEKGSTLSQFNPELHIDEKPVAIMFFPSAPAGEVLLYTEKGMVKKTALSEFSSMRGAGTAMALSDGDRLIGVETAEPGMNVLEVTRGGLCLVYSADEIPEQGRKAGGVHGIKLASGDSVVFAGQTDDEGEIIVMADSGHMKRVISSTIDPGSRYNKGVKLIELSAGCKVAFVGTVKMPYDLVVRTPAGAERVNTEDIRLDTRVTKGRQAYKAGIVSAVRPAGQ</sequence>
<evidence type="ECO:0000256" key="8">
    <source>
        <dbReference type="SAM" id="Coils"/>
    </source>
</evidence>
<evidence type="ECO:0000256" key="3">
    <source>
        <dbReference type="ARBA" id="ARBA00012895"/>
    </source>
</evidence>
<dbReference type="AlphaFoldDB" id="A0A9D1SX29"/>
<dbReference type="InterPro" id="IPR013758">
    <property type="entry name" value="Topo_IIA_A/C_ab"/>
</dbReference>
<dbReference type="GO" id="GO:0034335">
    <property type="term" value="F:DNA negative supercoiling activity"/>
    <property type="evidence" value="ECO:0007669"/>
    <property type="project" value="UniProtKB-ARBA"/>
</dbReference>
<dbReference type="InterPro" id="IPR006691">
    <property type="entry name" value="GyrA/parC_rep"/>
</dbReference>
<keyword evidence="8" id="KW-0175">Coiled coil</keyword>
<dbReference type="FunFam" id="3.30.1360.40:FF:000002">
    <property type="entry name" value="DNA gyrase subunit A"/>
    <property type="match status" value="1"/>
</dbReference>
<dbReference type="Proteomes" id="UP000886857">
    <property type="component" value="Unassembled WGS sequence"/>
</dbReference>